<evidence type="ECO:0000313" key="2">
    <source>
        <dbReference type="EMBL" id="KXZ56255.1"/>
    </source>
</evidence>
<dbReference type="EMBL" id="LSYV01000002">
    <property type="protein sequence ID" value="KXZ56255.1"/>
    <property type="molecule type" value="Genomic_DNA"/>
</dbReference>
<sequence>MVQVSRGIYNPVTHEYKELPEPQYAGRKEKEFERAHGIGHGLRRLQPFEPCDPITWTSPERPQLEVPAASPVPPESDVSALTPEPQVASLSAAAASAPAAARQQRPASAPGRGRSLRKSMQGPSWGTYNPLTHEWQVPPADTKYAKQEEMVDRQLGVSGRSAGRTAMPRSQGVYNPILNTWTVPPADPRVVDGLSFKPATLFSRPTPATIRM</sequence>
<feature type="region of interest" description="Disordered" evidence="1">
    <location>
        <begin position="41"/>
        <end position="134"/>
    </location>
</feature>
<evidence type="ECO:0000313" key="3">
    <source>
        <dbReference type="Proteomes" id="UP000075714"/>
    </source>
</evidence>
<evidence type="ECO:0000256" key="1">
    <source>
        <dbReference type="SAM" id="MobiDB-lite"/>
    </source>
</evidence>
<proteinExistence type="predicted"/>
<accession>A0A150H2J5</accession>
<feature type="compositionally biased region" description="Low complexity" evidence="1">
    <location>
        <begin position="88"/>
        <end position="109"/>
    </location>
</feature>
<protein>
    <submittedName>
        <fullName evidence="2">Uncharacterized protein</fullName>
    </submittedName>
</protein>
<organism evidence="2 3">
    <name type="scientific">Gonium pectorale</name>
    <name type="common">Green alga</name>
    <dbReference type="NCBI Taxonomy" id="33097"/>
    <lineage>
        <taxon>Eukaryota</taxon>
        <taxon>Viridiplantae</taxon>
        <taxon>Chlorophyta</taxon>
        <taxon>core chlorophytes</taxon>
        <taxon>Chlorophyceae</taxon>
        <taxon>CS clade</taxon>
        <taxon>Chlamydomonadales</taxon>
        <taxon>Volvocaceae</taxon>
        <taxon>Gonium</taxon>
    </lineage>
</organism>
<dbReference type="AlphaFoldDB" id="A0A150H2J5"/>
<dbReference type="OrthoDB" id="546811at2759"/>
<comment type="caution">
    <text evidence="2">The sequence shown here is derived from an EMBL/GenBank/DDBJ whole genome shotgun (WGS) entry which is preliminary data.</text>
</comment>
<gene>
    <name evidence="2" type="ORF">GPECTOR_1g222</name>
</gene>
<feature type="compositionally biased region" description="Polar residues" evidence="1">
    <location>
        <begin position="121"/>
        <end position="130"/>
    </location>
</feature>
<name>A0A150H2J5_GONPE</name>
<dbReference type="Proteomes" id="UP000075714">
    <property type="component" value="Unassembled WGS sequence"/>
</dbReference>
<reference evidence="3" key="1">
    <citation type="journal article" date="2016" name="Nat. Commun.">
        <title>The Gonium pectorale genome demonstrates co-option of cell cycle regulation during the evolution of multicellularity.</title>
        <authorList>
            <person name="Hanschen E.R."/>
            <person name="Marriage T.N."/>
            <person name="Ferris P.J."/>
            <person name="Hamaji T."/>
            <person name="Toyoda A."/>
            <person name="Fujiyama A."/>
            <person name="Neme R."/>
            <person name="Noguchi H."/>
            <person name="Minakuchi Y."/>
            <person name="Suzuki M."/>
            <person name="Kawai-Toyooka H."/>
            <person name="Smith D.R."/>
            <person name="Sparks H."/>
            <person name="Anderson J."/>
            <person name="Bakaric R."/>
            <person name="Luria V."/>
            <person name="Karger A."/>
            <person name="Kirschner M.W."/>
            <person name="Durand P.M."/>
            <person name="Michod R.E."/>
            <person name="Nozaki H."/>
            <person name="Olson B.J."/>
        </authorList>
    </citation>
    <scope>NUCLEOTIDE SEQUENCE [LARGE SCALE GENOMIC DNA]</scope>
    <source>
        <strain evidence="3">NIES-2863</strain>
    </source>
</reference>
<keyword evidence="3" id="KW-1185">Reference proteome</keyword>